<dbReference type="Gene3D" id="2.160.20.80">
    <property type="entry name" value="E3 ubiquitin-protein ligase SopA"/>
    <property type="match status" value="1"/>
</dbReference>
<gene>
    <name evidence="1" type="ORF">SPICINP04_006</name>
</gene>
<dbReference type="PANTHER" id="PTHR14136:SF17">
    <property type="entry name" value="BTB_POZ DOMAIN-CONTAINING PROTEIN KCTD9"/>
    <property type="match status" value="1"/>
</dbReference>
<evidence type="ECO:0000313" key="1">
    <source>
        <dbReference type="EMBL" id="CAK99929.1"/>
    </source>
</evidence>
<dbReference type="PANTHER" id="PTHR14136">
    <property type="entry name" value="BTB_POZ DOMAIN-CONTAINING PROTEIN KCTD9"/>
    <property type="match status" value="1"/>
</dbReference>
<proteinExistence type="predicted"/>
<name>Q14KQ1_SPICI</name>
<dbReference type="EMBL" id="AM285325">
    <property type="protein sequence ID" value="CAK99929.1"/>
    <property type="molecule type" value="Genomic_DNA"/>
</dbReference>
<sequence>MKTLEDMIKDLTGITVEQNKISKYLESEKLDLRCVNLRWTDLKGAVLRWADLKEADLRWTDLKGAVLRGADLCGADLRCSDLKNIKITQQQLDQLTVIEENE</sequence>
<dbReference type="SUPFAM" id="SSF141571">
    <property type="entry name" value="Pentapeptide repeat-like"/>
    <property type="match status" value="1"/>
</dbReference>
<dbReference type="AlphaFoldDB" id="Q14KQ1"/>
<accession>Q14KQ1</accession>
<dbReference type="InterPro" id="IPR001646">
    <property type="entry name" value="5peptide_repeat"/>
</dbReference>
<dbReference type="Pfam" id="PF00805">
    <property type="entry name" value="Pentapeptide"/>
    <property type="match status" value="1"/>
</dbReference>
<protein>
    <submittedName>
        <fullName evidence="1">Hypothetical pentapeptide repeat protein</fullName>
    </submittedName>
</protein>
<dbReference type="InterPro" id="IPR051082">
    <property type="entry name" value="Pentapeptide-BTB/POZ_domain"/>
</dbReference>
<organism evidence="1">
    <name type="scientific">Spiroplasma citri</name>
    <dbReference type="NCBI Taxonomy" id="2133"/>
    <lineage>
        <taxon>Bacteria</taxon>
        <taxon>Bacillati</taxon>
        <taxon>Mycoplasmatota</taxon>
        <taxon>Mollicutes</taxon>
        <taxon>Entomoplasmatales</taxon>
        <taxon>Spiroplasmataceae</taxon>
        <taxon>Spiroplasma</taxon>
    </lineage>
</organism>
<reference evidence="1" key="1">
    <citation type="journal article" date="2010" name="Appl. Environ. Microbiol.">
        <title>Partial chromosome sequence of Spiroplasma citri reveals extensive viral invasion and important gene decay.</title>
        <authorList>
            <person name="Carle P."/>
            <person name="Saillard C."/>
            <person name="Carrere N."/>
            <person name="Carrere S."/>
            <person name="Duret S."/>
            <person name="Eveillard S."/>
            <person name="Gaurivaud P."/>
            <person name="Gourgues G."/>
            <person name="Gouzy J."/>
            <person name="Salar P."/>
            <person name="Verdin E."/>
            <person name="Breton M."/>
            <person name="Blanchard A."/>
            <person name="Laigret F."/>
            <person name="Bove J.M."/>
            <person name="Renaudin J."/>
            <person name="Foissac X."/>
        </authorList>
    </citation>
    <scope>NUCLEOTIDE SEQUENCE</scope>
    <source>
        <strain evidence="1">GII3-3X</strain>
    </source>
</reference>